<dbReference type="EMBL" id="JAHRIO010070946">
    <property type="protein sequence ID" value="MEQ2181687.1"/>
    <property type="molecule type" value="Genomic_DNA"/>
</dbReference>
<name>A0ABV0PE56_9TELE</name>
<organism evidence="1 2">
    <name type="scientific">Goodea atripinnis</name>
    <dbReference type="NCBI Taxonomy" id="208336"/>
    <lineage>
        <taxon>Eukaryota</taxon>
        <taxon>Metazoa</taxon>
        <taxon>Chordata</taxon>
        <taxon>Craniata</taxon>
        <taxon>Vertebrata</taxon>
        <taxon>Euteleostomi</taxon>
        <taxon>Actinopterygii</taxon>
        <taxon>Neopterygii</taxon>
        <taxon>Teleostei</taxon>
        <taxon>Neoteleostei</taxon>
        <taxon>Acanthomorphata</taxon>
        <taxon>Ovalentaria</taxon>
        <taxon>Atherinomorphae</taxon>
        <taxon>Cyprinodontiformes</taxon>
        <taxon>Goodeidae</taxon>
        <taxon>Goodea</taxon>
    </lineage>
</organism>
<sequence length="160" mass="17422">MFPNIEELGRGDLGQVQVRRLLCFVCHDDEGNEDAAPLGCCCRSGTSNEKVTEWEKNPLLTISVSPAGTNSTLWPLRAALRFLTRAQERQWCRTAAGGALTASVHLSQRLTLSACVLPSFVQLCDRTAVDRMMCAEDADGSTVLLLHQSSAMCVSLHSLN</sequence>
<comment type="caution">
    <text evidence="1">The sequence shown here is derived from an EMBL/GenBank/DDBJ whole genome shotgun (WGS) entry which is preliminary data.</text>
</comment>
<reference evidence="1 2" key="1">
    <citation type="submission" date="2021-06" db="EMBL/GenBank/DDBJ databases">
        <authorList>
            <person name="Palmer J.M."/>
        </authorList>
    </citation>
    <scope>NUCLEOTIDE SEQUENCE [LARGE SCALE GENOMIC DNA]</scope>
    <source>
        <strain evidence="1 2">GA_2019</strain>
        <tissue evidence="1">Muscle</tissue>
    </source>
</reference>
<dbReference type="Proteomes" id="UP001476798">
    <property type="component" value="Unassembled WGS sequence"/>
</dbReference>
<evidence type="ECO:0000313" key="1">
    <source>
        <dbReference type="EMBL" id="MEQ2181687.1"/>
    </source>
</evidence>
<evidence type="ECO:0000313" key="2">
    <source>
        <dbReference type="Proteomes" id="UP001476798"/>
    </source>
</evidence>
<protein>
    <submittedName>
        <fullName evidence="1">Uncharacterized protein</fullName>
    </submittedName>
</protein>
<keyword evidence="2" id="KW-1185">Reference proteome</keyword>
<accession>A0ABV0PE56</accession>
<gene>
    <name evidence="1" type="ORF">GOODEAATRI_014113</name>
</gene>
<proteinExistence type="predicted"/>